<dbReference type="Proteomes" id="UP000050761">
    <property type="component" value="Unassembled WGS sequence"/>
</dbReference>
<reference evidence="2" key="1">
    <citation type="submission" date="2019-09" db="UniProtKB">
        <authorList>
            <consortium name="WormBaseParasite"/>
        </authorList>
    </citation>
    <scope>IDENTIFICATION</scope>
</reference>
<dbReference type="AlphaFoldDB" id="A0A183GD70"/>
<sequence length="34" mass="3870">LLCTISSLPFFNLTEQQRSANNKFALKIRNESSV</sequence>
<accession>A0A183GD70</accession>
<name>A0A183GD70_HELPZ</name>
<keyword evidence="1" id="KW-1185">Reference proteome</keyword>
<organism evidence="1 2">
    <name type="scientific">Heligmosomoides polygyrus</name>
    <name type="common">Parasitic roundworm</name>
    <dbReference type="NCBI Taxonomy" id="6339"/>
    <lineage>
        <taxon>Eukaryota</taxon>
        <taxon>Metazoa</taxon>
        <taxon>Ecdysozoa</taxon>
        <taxon>Nematoda</taxon>
        <taxon>Chromadorea</taxon>
        <taxon>Rhabditida</taxon>
        <taxon>Rhabditina</taxon>
        <taxon>Rhabditomorpha</taxon>
        <taxon>Strongyloidea</taxon>
        <taxon>Heligmosomidae</taxon>
        <taxon>Heligmosomoides</taxon>
    </lineage>
</organism>
<dbReference type="WBParaSite" id="HPBE_0002017101-mRNA-1">
    <property type="protein sequence ID" value="HPBE_0002017101-mRNA-1"/>
    <property type="gene ID" value="HPBE_0002017101"/>
</dbReference>
<protein>
    <submittedName>
        <fullName evidence="2">Ovule protein</fullName>
    </submittedName>
</protein>
<evidence type="ECO:0000313" key="2">
    <source>
        <dbReference type="WBParaSite" id="HPBE_0002017101-mRNA-1"/>
    </source>
</evidence>
<evidence type="ECO:0000313" key="1">
    <source>
        <dbReference type="Proteomes" id="UP000050761"/>
    </source>
</evidence>
<proteinExistence type="predicted"/>